<sequence length="389" mass="41898">MRAAPRGPSAAPQKGKQGRDRKIARTNGRKNVKTTLILSTALAGMAFAATAQEVNVVSWGGAYEVSQVEAYNKPFAEQTGIKVNMIAADNPATPLKAQVEAGNITGDVFDIEVSDAIRLCDEGALVEIDPADLPPAPDGTPAAEDFIDGALQDCAVANIFWGTVIAYDTTKFEGNAPATAADFFDLEAFPGKRGLPKTPKRTLYLALIADGAAADEIYDLLGSEEGVERAFAKLDTIKNDVVWWEAGAQPVQLLADGEVTMATGYNGRFFDAMVGEGKPFAIIWDGQYMDLDMFAIPKDSPNPEAAMEYLKFATDTQRLADQAKYIAYGPARKSSAALVGLYQDGKTEMGPHMPTNPEYMTTAVMDDPEFWADHDAELTERFNSWLAGS</sequence>
<comment type="caution">
    <text evidence="3">The sequence shown here is derived from an EMBL/GenBank/DDBJ whole genome shotgun (WGS) entry which is preliminary data.</text>
</comment>
<dbReference type="Pfam" id="PF13416">
    <property type="entry name" value="SBP_bac_8"/>
    <property type="match status" value="1"/>
</dbReference>
<evidence type="ECO:0000313" key="4">
    <source>
        <dbReference type="Proteomes" id="UP001166191"/>
    </source>
</evidence>
<keyword evidence="4" id="KW-1185">Reference proteome</keyword>
<organism evidence="3 4">
    <name type="scientific">Paracoccus marinaquae</name>
    <dbReference type="NCBI Taxonomy" id="2841926"/>
    <lineage>
        <taxon>Bacteria</taxon>
        <taxon>Pseudomonadati</taxon>
        <taxon>Pseudomonadota</taxon>
        <taxon>Alphaproteobacteria</taxon>
        <taxon>Rhodobacterales</taxon>
        <taxon>Paracoccaceae</taxon>
        <taxon>Paracoccus</taxon>
    </lineage>
</organism>
<evidence type="ECO:0000256" key="2">
    <source>
        <dbReference type="SAM" id="MobiDB-lite"/>
    </source>
</evidence>
<gene>
    <name evidence="3" type="ORF">KNW02_02200</name>
</gene>
<dbReference type="EMBL" id="JAHKNG010000002">
    <property type="protein sequence ID" value="MBU3028928.1"/>
    <property type="molecule type" value="Genomic_DNA"/>
</dbReference>
<reference evidence="3" key="1">
    <citation type="submission" date="2021-06" db="EMBL/GenBank/DDBJ databases">
        <title>Paracoccus bacterium XHP0099 sp. nov., isolated from the surface waters of the Yellow Sea.</title>
        <authorList>
            <person name="Xue H."/>
            <person name="Zhang D."/>
        </authorList>
    </citation>
    <scope>NUCLEOTIDE SEQUENCE</scope>
    <source>
        <strain evidence="3">XHP0099</strain>
    </source>
</reference>
<protein>
    <submittedName>
        <fullName evidence="3">ABC transporter substrate-binding protein</fullName>
    </submittedName>
</protein>
<evidence type="ECO:0000313" key="3">
    <source>
        <dbReference type="EMBL" id="MBU3028928.1"/>
    </source>
</evidence>
<keyword evidence="1" id="KW-0732">Signal</keyword>
<evidence type="ECO:0000256" key="1">
    <source>
        <dbReference type="ARBA" id="ARBA00022729"/>
    </source>
</evidence>
<dbReference type="CDD" id="cd13589">
    <property type="entry name" value="PBP2_polyamine_RpCGA009"/>
    <property type="match status" value="1"/>
</dbReference>
<dbReference type="InterPro" id="IPR006059">
    <property type="entry name" value="SBP"/>
</dbReference>
<proteinExistence type="predicted"/>
<feature type="region of interest" description="Disordered" evidence="2">
    <location>
        <begin position="1"/>
        <end position="26"/>
    </location>
</feature>
<dbReference type="PANTHER" id="PTHR30222">
    <property type="entry name" value="SPERMIDINE/PUTRESCINE-BINDING PERIPLASMIC PROTEIN"/>
    <property type="match status" value="1"/>
</dbReference>
<name>A0ABS6AE90_9RHOB</name>
<accession>A0ABS6AE90</accession>
<dbReference type="Proteomes" id="UP001166191">
    <property type="component" value="Unassembled WGS sequence"/>
</dbReference>
<dbReference type="PANTHER" id="PTHR30222:SF2">
    <property type="entry name" value="ABC TRANSPORTER SUBSTRATE-BINDING PROTEIN"/>
    <property type="match status" value="1"/>
</dbReference>